<dbReference type="GO" id="GO:0016491">
    <property type="term" value="F:oxidoreductase activity"/>
    <property type="evidence" value="ECO:0007669"/>
    <property type="project" value="InterPro"/>
</dbReference>
<dbReference type="InterPro" id="IPR036188">
    <property type="entry name" value="FAD/NAD-bd_sf"/>
</dbReference>
<feature type="domain" description="FAD/NAD(P)-binding" evidence="2">
    <location>
        <begin position="92"/>
        <end position="379"/>
    </location>
</feature>
<dbReference type="AlphaFoldDB" id="A0A5D0NI33"/>
<proteinExistence type="predicted"/>
<organism evidence="3 4">
    <name type="scientific">Actinomadura chibensis</name>
    <dbReference type="NCBI Taxonomy" id="392828"/>
    <lineage>
        <taxon>Bacteria</taxon>
        <taxon>Bacillati</taxon>
        <taxon>Actinomycetota</taxon>
        <taxon>Actinomycetes</taxon>
        <taxon>Streptosporangiales</taxon>
        <taxon>Thermomonosporaceae</taxon>
        <taxon>Actinomadura</taxon>
    </lineage>
</organism>
<dbReference type="InterPro" id="IPR023753">
    <property type="entry name" value="FAD/NAD-binding_dom"/>
</dbReference>
<dbReference type="PANTHER" id="PTHR43755">
    <property type="match status" value="1"/>
</dbReference>
<reference evidence="3 4" key="1">
    <citation type="submission" date="2019-08" db="EMBL/GenBank/DDBJ databases">
        <title>Actinomadura sp. nov. CYP1-5 isolated from mountain soil.</title>
        <authorList>
            <person name="Songsumanus A."/>
            <person name="Kuncharoen N."/>
            <person name="Kudo T."/>
            <person name="Yuki M."/>
            <person name="Igarashi Y."/>
            <person name="Tanasupawat S."/>
        </authorList>
    </citation>
    <scope>NUCLEOTIDE SEQUENCE [LARGE SCALE GENOMIC DNA]</scope>
    <source>
        <strain evidence="3 4">JCM 14158</strain>
    </source>
</reference>
<evidence type="ECO:0000259" key="2">
    <source>
        <dbReference type="Pfam" id="PF07992"/>
    </source>
</evidence>
<dbReference type="Pfam" id="PF07992">
    <property type="entry name" value="Pyr_redox_2"/>
    <property type="match status" value="1"/>
</dbReference>
<sequence>MAAANGPCGSGRSAPAPASGQERRWSTARGRLGRARHRVRRRVRTRGRPGPRECVEDRTSSAEGTFARTRAGRTPRAWKCRPSREKVSAMRKKVLVLGGNFGGLTAAISVKHALDGDVDVTVVSASDRFLFNPSLIWLPFGKRSARDITFPLGPTFEAHGVEFVHAEATAIAPLAKRVRTTAGTYEYDYLVVATGYRNDAAVLPGSTPANGVHTITTLPDAEEAGAGWRRLLDDPGPVVIGATQGTGCFGAAYEFLFNTAYQLRKAGLKKRVPLTYVTAEPFLGHFGIGGLPGGERLLKLFCKKEGIRTITGTALAEASPGKLLLADGGALDFTYSVIIPPFLGQRVIAATPGLADAKGFVPVRDTYQSVAHPSVYAVGIAAAVDVPWTTAIPVGVPKTGFPTEVQARVAAANIAARIRGEEQTRRKSFGDIPAVCVMDAGNNGVMILADRMLPPRKAGVLIPGPQAHAAKLAFEKYFLWKARNGHVRLP</sequence>
<name>A0A5D0NI33_9ACTN</name>
<dbReference type="EMBL" id="VSFG01000005">
    <property type="protein sequence ID" value="TYB43925.1"/>
    <property type="molecule type" value="Genomic_DNA"/>
</dbReference>
<keyword evidence="4" id="KW-1185">Reference proteome</keyword>
<dbReference type="STRING" id="1220554.GCA_001552135_05031"/>
<dbReference type="Proteomes" id="UP000323380">
    <property type="component" value="Unassembled WGS sequence"/>
</dbReference>
<evidence type="ECO:0000313" key="3">
    <source>
        <dbReference type="EMBL" id="TYB43925.1"/>
    </source>
</evidence>
<dbReference type="PANTHER" id="PTHR43755:SF1">
    <property type="entry name" value="FAD-DEPENDENT PYRIDINE NUCLEOTIDE-DISULPHIDE OXIDOREDUCTASE"/>
    <property type="match status" value="1"/>
</dbReference>
<feature type="compositionally biased region" description="Basic residues" evidence="1">
    <location>
        <begin position="31"/>
        <end position="49"/>
    </location>
</feature>
<dbReference type="InterPro" id="IPR052541">
    <property type="entry name" value="SQRD"/>
</dbReference>
<comment type="caution">
    <text evidence="3">The sequence shown here is derived from an EMBL/GenBank/DDBJ whole genome shotgun (WGS) entry which is preliminary data.</text>
</comment>
<gene>
    <name evidence="3" type="ORF">FXF69_23440</name>
</gene>
<evidence type="ECO:0000313" key="4">
    <source>
        <dbReference type="Proteomes" id="UP000323380"/>
    </source>
</evidence>
<dbReference type="SUPFAM" id="SSF51905">
    <property type="entry name" value="FAD/NAD(P)-binding domain"/>
    <property type="match status" value="1"/>
</dbReference>
<feature type="region of interest" description="Disordered" evidence="1">
    <location>
        <begin position="1"/>
        <end position="63"/>
    </location>
</feature>
<evidence type="ECO:0000256" key="1">
    <source>
        <dbReference type="SAM" id="MobiDB-lite"/>
    </source>
</evidence>
<feature type="compositionally biased region" description="Basic and acidic residues" evidence="1">
    <location>
        <begin position="50"/>
        <end position="60"/>
    </location>
</feature>
<accession>A0A5D0NI33</accession>
<dbReference type="Gene3D" id="3.50.50.100">
    <property type="match status" value="1"/>
</dbReference>
<protein>
    <submittedName>
        <fullName evidence="3">Pyridine nucleotide-disulfide oxidoreductase</fullName>
    </submittedName>
</protein>